<dbReference type="SMART" id="SM00228">
    <property type="entry name" value="PDZ"/>
    <property type="match status" value="1"/>
</dbReference>
<name>A0A928VJD4_9CYAN</name>
<evidence type="ECO:0000259" key="4">
    <source>
        <dbReference type="PROSITE" id="PS50106"/>
    </source>
</evidence>
<evidence type="ECO:0000256" key="2">
    <source>
        <dbReference type="ARBA" id="ARBA00022670"/>
    </source>
</evidence>
<gene>
    <name evidence="5" type="ORF">IQ266_08030</name>
</gene>
<evidence type="ECO:0000256" key="3">
    <source>
        <dbReference type="ARBA" id="ARBA00022801"/>
    </source>
</evidence>
<dbReference type="NCBIfam" id="NF041521">
    <property type="entry name" value="HhoA_HhoB_HtrA"/>
    <property type="match status" value="1"/>
</dbReference>
<dbReference type="EMBL" id="JADEXQ010000020">
    <property type="protein sequence ID" value="MBE9029676.1"/>
    <property type="molecule type" value="Genomic_DNA"/>
</dbReference>
<reference evidence="5" key="1">
    <citation type="submission" date="2020-10" db="EMBL/GenBank/DDBJ databases">
        <authorList>
            <person name="Castelo-Branco R."/>
            <person name="Eusebio N."/>
            <person name="Adriana R."/>
            <person name="Vieira A."/>
            <person name="Brugerolle De Fraissinette N."/>
            <person name="Rezende De Castro R."/>
            <person name="Schneider M.P."/>
            <person name="Vasconcelos V."/>
            <person name="Leao P.N."/>
        </authorList>
    </citation>
    <scope>NUCLEOTIDE SEQUENCE</scope>
    <source>
        <strain evidence="5">LEGE 11480</strain>
    </source>
</reference>
<evidence type="ECO:0000256" key="1">
    <source>
        <dbReference type="ARBA" id="ARBA00010541"/>
    </source>
</evidence>
<dbReference type="GO" id="GO:0006508">
    <property type="term" value="P:proteolysis"/>
    <property type="evidence" value="ECO:0007669"/>
    <property type="project" value="UniProtKB-KW"/>
</dbReference>
<proteinExistence type="inferred from homology"/>
<dbReference type="AlphaFoldDB" id="A0A928VJD4"/>
<sequence length="406" mass="42836">MKRLGQRLVTYTVLPIAGAGLAIAAFQGTASRPSIAQSAVPAAGTTLLAQGRTGALAASGGANFIADAVERVGPAVVRIDAARTIKARRSPVFDDPFFRQFFGDSFGPGSQPRQREERGTGSGFIISADGLVVTNAHVIDRADNVTVTLRDGREFKGKVLGTDSLTDLAVIRIEAKQLPTAPLGNSDQLRPGEWAIAIGNPLGLDNTVTAGIISATGRTSADVGIPDKRVGFIQTDAAINPGNSGGPLLNQRGEVIGVNTAIRRQAQGLGFAIPVNTARRIAEELVDKGKVSHPYLGIQMRTLSDNLKKQLNDDPNRPATISVNQGVVIFGVARNSPAAKSGIRRGDVITKINGQDIQSAEDVQAAVAQTTVGQALKVELNRSGKKVNLSVRPGEFPTQQLRRRRR</sequence>
<dbReference type="InterPro" id="IPR001940">
    <property type="entry name" value="Peptidase_S1C"/>
</dbReference>
<feature type="domain" description="PDZ" evidence="4">
    <location>
        <begin position="285"/>
        <end position="384"/>
    </location>
</feature>
<dbReference type="InterPro" id="IPR043504">
    <property type="entry name" value="Peptidase_S1_PA_chymotrypsin"/>
</dbReference>
<dbReference type="PANTHER" id="PTHR22939">
    <property type="entry name" value="SERINE PROTEASE FAMILY S1C HTRA-RELATED"/>
    <property type="match status" value="1"/>
</dbReference>
<comment type="similarity">
    <text evidence="1">Belongs to the peptidase S1C family.</text>
</comment>
<evidence type="ECO:0000313" key="6">
    <source>
        <dbReference type="Proteomes" id="UP000625316"/>
    </source>
</evidence>
<dbReference type="PANTHER" id="PTHR22939:SF129">
    <property type="entry name" value="SERINE PROTEASE HTRA2, MITOCHONDRIAL"/>
    <property type="match status" value="1"/>
</dbReference>
<dbReference type="Gene3D" id="2.30.42.10">
    <property type="match status" value="1"/>
</dbReference>
<keyword evidence="2" id="KW-0645">Protease</keyword>
<dbReference type="SUPFAM" id="SSF50156">
    <property type="entry name" value="PDZ domain-like"/>
    <property type="match status" value="1"/>
</dbReference>
<organism evidence="5 6">
    <name type="scientific">Romeriopsis navalis LEGE 11480</name>
    <dbReference type="NCBI Taxonomy" id="2777977"/>
    <lineage>
        <taxon>Bacteria</taxon>
        <taxon>Bacillati</taxon>
        <taxon>Cyanobacteriota</taxon>
        <taxon>Cyanophyceae</taxon>
        <taxon>Leptolyngbyales</taxon>
        <taxon>Leptolyngbyaceae</taxon>
        <taxon>Romeriopsis</taxon>
        <taxon>Romeriopsis navalis</taxon>
    </lineage>
</organism>
<keyword evidence="6" id="KW-1185">Reference proteome</keyword>
<protein>
    <submittedName>
        <fullName evidence="5">Trypsin-like peptidase domain-containing protein</fullName>
    </submittedName>
</protein>
<dbReference type="GO" id="GO:0004252">
    <property type="term" value="F:serine-type endopeptidase activity"/>
    <property type="evidence" value="ECO:0007669"/>
    <property type="project" value="InterPro"/>
</dbReference>
<dbReference type="InterPro" id="IPR009003">
    <property type="entry name" value="Peptidase_S1_PA"/>
</dbReference>
<dbReference type="InterPro" id="IPR036034">
    <property type="entry name" value="PDZ_sf"/>
</dbReference>
<evidence type="ECO:0000313" key="5">
    <source>
        <dbReference type="EMBL" id="MBE9029676.1"/>
    </source>
</evidence>
<dbReference type="InterPro" id="IPR048172">
    <property type="entry name" value="HhoA_HhoB_HtrA-like"/>
</dbReference>
<dbReference type="Pfam" id="PF13365">
    <property type="entry name" value="Trypsin_2"/>
    <property type="match status" value="1"/>
</dbReference>
<dbReference type="InterPro" id="IPR001478">
    <property type="entry name" value="PDZ"/>
</dbReference>
<dbReference type="PRINTS" id="PR00834">
    <property type="entry name" value="PROTEASES2C"/>
</dbReference>
<dbReference type="PROSITE" id="PS50106">
    <property type="entry name" value="PDZ"/>
    <property type="match status" value="1"/>
</dbReference>
<dbReference type="Gene3D" id="2.40.10.10">
    <property type="entry name" value="Trypsin-like serine proteases"/>
    <property type="match status" value="2"/>
</dbReference>
<dbReference type="Pfam" id="PF13180">
    <property type="entry name" value="PDZ_2"/>
    <property type="match status" value="1"/>
</dbReference>
<comment type="caution">
    <text evidence="5">The sequence shown here is derived from an EMBL/GenBank/DDBJ whole genome shotgun (WGS) entry which is preliminary data.</text>
</comment>
<accession>A0A928VJD4</accession>
<dbReference type="Proteomes" id="UP000625316">
    <property type="component" value="Unassembled WGS sequence"/>
</dbReference>
<keyword evidence="3" id="KW-0378">Hydrolase</keyword>
<dbReference type="SUPFAM" id="SSF50494">
    <property type="entry name" value="Trypsin-like serine proteases"/>
    <property type="match status" value="1"/>
</dbReference>